<evidence type="ECO:0000313" key="2">
    <source>
        <dbReference type="Proteomes" id="UP000029080"/>
    </source>
</evidence>
<dbReference type="GO" id="GO:0016874">
    <property type="term" value="F:ligase activity"/>
    <property type="evidence" value="ECO:0007669"/>
    <property type="project" value="UniProtKB-KW"/>
</dbReference>
<dbReference type="OrthoDB" id="3242635at2"/>
<organism evidence="1 2">
    <name type="scientific">Bifidobacterium tsurumiense</name>
    <dbReference type="NCBI Taxonomy" id="356829"/>
    <lineage>
        <taxon>Bacteria</taxon>
        <taxon>Bacillati</taxon>
        <taxon>Actinomycetota</taxon>
        <taxon>Actinomycetes</taxon>
        <taxon>Bifidobacteriales</taxon>
        <taxon>Bifidobacteriaceae</taxon>
        <taxon>Bifidobacterium</taxon>
    </lineage>
</organism>
<reference evidence="1 2" key="1">
    <citation type="submission" date="2014-03" db="EMBL/GenBank/DDBJ databases">
        <title>Genomics of Bifidobacteria.</title>
        <authorList>
            <person name="Ventura M."/>
            <person name="Milani C."/>
            <person name="Lugli G.A."/>
        </authorList>
    </citation>
    <scope>NUCLEOTIDE SEQUENCE [LARGE SCALE GENOMIC DNA]</scope>
    <source>
        <strain evidence="1 2">JCM 13495</strain>
    </source>
</reference>
<proteinExistence type="predicted"/>
<sequence>MSSVSEAIAQRITLGYVPERYGFDLVPSFASAVTVTSLADDVDSVRPGALFIPQSKISQRVLAQVQEKGAYAAVLPHSMRPIMESPQFPVMFAEPTDQQLGLLASDIAGSPSNALAVFAIGGENKDDVWANVIRLADFLHMLGNPVGVISAAGTTSLERTMPVTHPLGILDIQHILSVCAEDGAAAAIIALDDDTLRQGALQSVQVDVLGAEGSEAHRDRKAYTEQLRNRYGFTLDRQATMSIRDEESDELASQTDLVHDTDSQRHLSLSIAMVMAAGVRKPNIRSALRVSRELR</sequence>
<evidence type="ECO:0000313" key="1">
    <source>
        <dbReference type="EMBL" id="KFJ08034.1"/>
    </source>
</evidence>
<dbReference type="RefSeq" id="WP_026642981.1">
    <property type="nucleotide sequence ID" value="NZ_JGZU01000003.1"/>
</dbReference>
<dbReference type="eggNOG" id="COG0769">
    <property type="taxonomic scope" value="Bacteria"/>
</dbReference>
<comment type="caution">
    <text evidence="1">The sequence shown here is derived from an EMBL/GenBank/DDBJ whole genome shotgun (WGS) entry which is preliminary data.</text>
</comment>
<gene>
    <name evidence="1" type="ORF">BITS_0346</name>
</gene>
<keyword evidence="1" id="KW-0436">Ligase</keyword>
<dbReference type="EMBL" id="JGZU01000003">
    <property type="protein sequence ID" value="KFJ08034.1"/>
    <property type="molecule type" value="Genomic_DNA"/>
</dbReference>
<accession>A0A087EJT3</accession>
<name>A0A087EJT3_9BIFI</name>
<dbReference type="STRING" id="356829.BITS_0346"/>
<protein>
    <submittedName>
        <fullName evidence="1">UDP-N-acetylmuramoylalanyl-D-glutamate--2, 6-diaminopimelate ligase</fullName>
    </submittedName>
</protein>
<keyword evidence="2" id="KW-1185">Reference proteome</keyword>
<dbReference type="AlphaFoldDB" id="A0A087EJT3"/>
<dbReference type="Proteomes" id="UP000029080">
    <property type="component" value="Unassembled WGS sequence"/>
</dbReference>